<dbReference type="AlphaFoldDB" id="A0A098B253"/>
<accession>A0A098B253</accession>
<feature type="transmembrane region" description="Helical" evidence="1">
    <location>
        <begin position="5"/>
        <end position="22"/>
    </location>
</feature>
<reference evidence="2" key="1">
    <citation type="submission" date="2014-07" db="EMBL/GenBank/DDBJ databases">
        <authorList>
            <person name="Hornung V.Bastian."/>
        </authorList>
    </citation>
    <scope>NUCLEOTIDE SEQUENCE</scope>
    <source>
        <strain evidence="2">PCE-S</strain>
    </source>
</reference>
<dbReference type="EMBL" id="LK996017">
    <property type="protein sequence ID" value="CDX02949.1"/>
    <property type="molecule type" value="Genomic_DNA"/>
</dbReference>
<name>A0A098B253_DESHA</name>
<dbReference type="PATRIC" id="fig|49338.4.peg.3299"/>
<evidence type="ECO:0000256" key="1">
    <source>
        <dbReference type="SAM" id="Phobius"/>
    </source>
</evidence>
<sequence>MMQNMVGFIGGLGYLSISLGFIKSILEVLLYISAIIVLFKAVQALNVYINKNSR</sequence>
<keyword evidence="1" id="KW-0472">Membrane</keyword>
<evidence type="ECO:0000313" key="2">
    <source>
        <dbReference type="EMBL" id="CDX02949.1"/>
    </source>
</evidence>
<protein>
    <submittedName>
        <fullName evidence="2">Uncharacterized protein</fullName>
    </submittedName>
</protein>
<feature type="transmembrane region" description="Helical" evidence="1">
    <location>
        <begin position="28"/>
        <end position="49"/>
    </location>
</feature>
<gene>
    <name evidence="2" type="ORF">DPCES_3062</name>
</gene>
<proteinExistence type="predicted"/>
<dbReference type="RefSeq" id="WP_208925837.1">
    <property type="nucleotide sequence ID" value="NZ_LK996017.1"/>
</dbReference>
<keyword evidence="1" id="KW-0812">Transmembrane</keyword>
<organism evidence="2">
    <name type="scientific">Desulfitobacterium hafniense</name>
    <name type="common">Desulfitobacterium frappieri</name>
    <dbReference type="NCBI Taxonomy" id="49338"/>
    <lineage>
        <taxon>Bacteria</taxon>
        <taxon>Bacillati</taxon>
        <taxon>Bacillota</taxon>
        <taxon>Clostridia</taxon>
        <taxon>Eubacteriales</taxon>
        <taxon>Desulfitobacteriaceae</taxon>
        <taxon>Desulfitobacterium</taxon>
    </lineage>
</organism>
<keyword evidence="1" id="KW-1133">Transmembrane helix</keyword>